<evidence type="ECO:0000256" key="9">
    <source>
        <dbReference type="RuleBase" id="RU369115"/>
    </source>
</evidence>
<dbReference type="GO" id="GO:0030026">
    <property type="term" value="P:intracellular manganese ion homeostasis"/>
    <property type="evidence" value="ECO:0007669"/>
    <property type="project" value="InterPro"/>
</dbReference>
<evidence type="ECO:0000256" key="5">
    <source>
        <dbReference type="ARBA" id="ARBA00022692"/>
    </source>
</evidence>
<keyword evidence="7" id="KW-0472">Membrane</keyword>
<dbReference type="GO" id="GO:0140315">
    <property type="term" value="F:iron ion sequestering activity"/>
    <property type="evidence" value="ECO:0007669"/>
    <property type="project" value="UniProtKB-UniRule"/>
</dbReference>
<evidence type="ECO:0000256" key="1">
    <source>
        <dbReference type="ARBA" id="ARBA00004128"/>
    </source>
</evidence>
<dbReference type="GO" id="GO:0005774">
    <property type="term" value="C:vacuolar membrane"/>
    <property type="evidence" value="ECO:0007669"/>
    <property type="project" value="UniProtKB-SubCell"/>
</dbReference>
<evidence type="ECO:0000313" key="10">
    <source>
        <dbReference type="EMBL" id="KAF2562351.1"/>
    </source>
</evidence>
<proteinExistence type="inferred from homology"/>
<keyword evidence="6" id="KW-1133">Transmembrane helix</keyword>
<sequence>MATDEDMITRISIEPEKQSLLDHHTEKHFTAGEVIRDIIIGVSDGLTVPFALAAGLSGANASSSIVLTAGIAEVAAGAISMGLGGYLAAKSEADHYAREMKREQEEIVAVPETEAAEVAEILAQYGVEPHEYSPVVNALRKNPQAWLDFMMSIYL</sequence>
<keyword evidence="9" id="KW-0813">Transport</keyword>
<dbReference type="Pfam" id="PF01988">
    <property type="entry name" value="VIT1"/>
    <property type="match status" value="1"/>
</dbReference>
<evidence type="ECO:0000256" key="2">
    <source>
        <dbReference type="ARBA" id="ARBA00007049"/>
    </source>
</evidence>
<name>A0A8S9HTG1_BRACR</name>
<keyword evidence="9" id="KW-0406">Ion transport</keyword>
<keyword evidence="3" id="KW-0408">Iron</keyword>
<accession>A0A8S9HTG1</accession>
<evidence type="ECO:0000256" key="7">
    <source>
        <dbReference type="ARBA" id="ARBA00023136"/>
    </source>
</evidence>
<comment type="similarity">
    <text evidence="2 9">Belongs to the CCC1 family.</text>
</comment>
<keyword evidence="4 9" id="KW-0926">Vacuole</keyword>
<comment type="function">
    <text evidence="9">Vacuolar Fe(2+) uptake transporter.</text>
</comment>
<keyword evidence="5" id="KW-0812">Transmembrane</keyword>
<organism evidence="10">
    <name type="scientific">Brassica cretica</name>
    <name type="common">Mustard</name>
    <dbReference type="NCBI Taxonomy" id="69181"/>
    <lineage>
        <taxon>Eukaryota</taxon>
        <taxon>Viridiplantae</taxon>
        <taxon>Streptophyta</taxon>
        <taxon>Embryophyta</taxon>
        <taxon>Tracheophyta</taxon>
        <taxon>Spermatophyta</taxon>
        <taxon>Magnoliopsida</taxon>
        <taxon>eudicotyledons</taxon>
        <taxon>Gunneridae</taxon>
        <taxon>Pentapetalae</taxon>
        <taxon>rosids</taxon>
        <taxon>malvids</taxon>
        <taxon>Brassicales</taxon>
        <taxon>Brassicaceae</taxon>
        <taxon>Brassiceae</taxon>
        <taxon>Brassica</taxon>
    </lineage>
</organism>
<protein>
    <recommendedName>
        <fullName evidence="9">Vacuolar iron transporter</fullName>
    </recommendedName>
</protein>
<comment type="caution">
    <text evidence="10">The sequence shown here is derived from an EMBL/GenBank/DDBJ whole genome shotgun (WGS) entry which is preliminary data.</text>
</comment>
<dbReference type="GO" id="GO:0005384">
    <property type="term" value="F:manganese ion transmembrane transporter activity"/>
    <property type="evidence" value="ECO:0007669"/>
    <property type="project" value="InterPro"/>
</dbReference>
<dbReference type="GO" id="GO:0005381">
    <property type="term" value="F:iron ion transmembrane transporter activity"/>
    <property type="evidence" value="ECO:0007669"/>
    <property type="project" value="UniProtKB-UniRule"/>
</dbReference>
<gene>
    <name evidence="10" type="ORF">F2Q70_00018120</name>
</gene>
<evidence type="ECO:0000256" key="3">
    <source>
        <dbReference type="ARBA" id="ARBA00022496"/>
    </source>
</evidence>
<dbReference type="AlphaFoldDB" id="A0A8S9HTG1"/>
<evidence type="ECO:0000256" key="4">
    <source>
        <dbReference type="ARBA" id="ARBA00022554"/>
    </source>
</evidence>
<dbReference type="PANTHER" id="PTHR31851">
    <property type="entry name" value="FE(2+)/MN(2+) TRANSPORTER PCL1"/>
    <property type="match status" value="1"/>
</dbReference>
<reference evidence="10" key="1">
    <citation type="submission" date="2019-12" db="EMBL/GenBank/DDBJ databases">
        <title>Genome sequencing and annotation of Brassica cretica.</title>
        <authorList>
            <person name="Studholme D.J."/>
            <person name="Sarris P.F."/>
        </authorList>
    </citation>
    <scope>NUCLEOTIDE SEQUENCE</scope>
    <source>
        <strain evidence="10">PFS-102/07</strain>
        <tissue evidence="10">Leaf</tissue>
    </source>
</reference>
<dbReference type="EMBL" id="QGKY02001250">
    <property type="protein sequence ID" value="KAF2562351.1"/>
    <property type="molecule type" value="Genomic_DNA"/>
</dbReference>
<dbReference type="InterPro" id="IPR008217">
    <property type="entry name" value="Ccc1_fam"/>
</dbReference>
<keyword evidence="3" id="KW-0410">Iron transport</keyword>
<evidence type="ECO:0000256" key="8">
    <source>
        <dbReference type="ARBA" id="ARBA00044464"/>
    </source>
</evidence>
<comment type="catalytic activity">
    <reaction evidence="8">
        <text>Fe(2+)(in) = Fe(2+)(out)</text>
        <dbReference type="Rhea" id="RHEA:28486"/>
        <dbReference type="ChEBI" id="CHEBI:29033"/>
    </reaction>
    <physiologicalReaction direction="left-to-right" evidence="8">
        <dbReference type="Rhea" id="RHEA:28487"/>
    </physiologicalReaction>
</comment>
<comment type="subcellular location">
    <subcellularLocation>
        <location evidence="1 9">Vacuole membrane</location>
        <topology evidence="1 9">Multi-pass membrane protein</topology>
    </subcellularLocation>
</comment>
<evidence type="ECO:0000256" key="6">
    <source>
        <dbReference type="ARBA" id="ARBA00022989"/>
    </source>
</evidence>